<evidence type="ECO:0000313" key="1">
    <source>
        <dbReference type="EMBL" id="MBA4680571.1"/>
    </source>
</evidence>
<sequence>MSRCMISSRLSSESSSFMILSRVSRTSPLPRPPDELPAPSLFSMISANTSFNLFPYPINCRFTLILLMNPTRGKQSAKFGFPISTIMFQTSSLNSPDAAEL</sequence>
<dbReference type="EMBL" id="GISG01287672">
    <property type="protein sequence ID" value="MBA4680574.1"/>
    <property type="molecule type" value="Transcribed_RNA"/>
</dbReference>
<proteinExistence type="predicted"/>
<accession>A0A7C9B2Y1</accession>
<reference evidence="1" key="1">
    <citation type="journal article" date="2013" name="J. Plant Res.">
        <title>Effect of fungi and light on seed germination of three Opuntia species from semiarid lands of central Mexico.</title>
        <authorList>
            <person name="Delgado-Sanchez P."/>
            <person name="Jimenez-Bremont J.F."/>
            <person name="Guerrero-Gonzalez Mde L."/>
            <person name="Flores J."/>
        </authorList>
    </citation>
    <scope>NUCLEOTIDE SEQUENCE</scope>
    <source>
        <tissue evidence="1">Cladode</tissue>
    </source>
</reference>
<reference evidence="1" key="2">
    <citation type="submission" date="2020-07" db="EMBL/GenBank/DDBJ databases">
        <authorList>
            <person name="Vera ALvarez R."/>
            <person name="Arias-Moreno D.M."/>
            <person name="Jimenez-Jacinto V."/>
            <person name="Jimenez-Bremont J.F."/>
            <person name="Swaminathan K."/>
            <person name="Moose S.P."/>
            <person name="Guerrero-Gonzalez M.L."/>
            <person name="Marino-Ramirez L."/>
            <person name="Landsman D."/>
            <person name="Rodriguez-Kessler M."/>
            <person name="Delgado-Sanchez P."/>
        </authorList>
    </citation>
    <scope>NUCLEOTIDE SEQUENCE</scope>
    <source>
        <tissue evidence="1">Cladode</tissue>
    </source>
</reference>
<organism evidence="1">
    <name type="scientific">Opuntia streptacantha</name>
    <name type="common">Prickly pear cactus</name>
    <name type="synonym">Opuntia cardona</name>
    <dbReference type="NCBI Taxonomy" id="393608"/>
    <lineage>
        <taxon>Eukaryota</taxon>
        <taxon>Viridiplantae</taxon>
        <taxon>Streptophyta</taxon>
        <taxon>Embryophyta</taxon>
        <taxon>Tracheophyta</taxon>
        <taxon>Spermatophyta</taxon>
        <taxon>Magnoliopsida</taxon>
        <taxon>eudicotyledons</taxon>
        <taxon>Gunneridae</taxon>
        <taxon>Pentapetalae</taxon>
        <taxon>Caryophyllales</taxon>
        <taxon>Cactineae</taxon>
        <taxon>Cactaceae</taxon>
        <taxon>Opuntioideae</taxon>
        <taxon>Opuntia</taxon>
    </lineage>
</organism>
<dbReference type="EMBL" id="GISG01287666">
    <property type="protein sequence ID" value="MBA4680571.1"/>
    <property type="molecule type" value="Transcribed_RNA"/>
</dbReference>
<protein>
    <submittedName>
        <fullName evidence="1">Uncharacterized protein</fullName>
    </submittedName>
</protein>
<name>A0A7C9B2Y1_OPUST</name>
<dbReference type="AlphaFoldDB" id="A0A7C9B2Y1"/>